<feature type="region of interest" description="Disordered" evidence="1">
    <location>
        <begin position="159"/>
        <end position="204"/>
    </location>
</feature>
<dbReference type="STRING" id="1314776.A0A166G7H8"/>
<organism evidence="2 3">
    <name type="scientific">Sistotremastrum suecicum HHB10207 ss-3</name>
    <dbReference type="NCBI Taxonomy" id="1314776"/>
    <lineage>
        <taxon>Eukaryota</taxon>
        <taxon>Fungi</taxon>
        <taxon>Dikarya</taxon>
        <taxon>Basidiomycota</taxon>
        <taxon>Agaricomycotina</taxon>
        <taxon>Agaricomycetes</taxon>
        <taxon>Sistotremastrales</taxon>
        <taxon>Sistotremastraceae</taxon>
        <taxon>Sistotremastrum</taxon>
    </lineage>
</organism>
<feature type="compositionally biased region" description="Basic and acidic residues" evidence="1">
    <location>
        <begin position="39"/>
        <end position="50"/>
    </location>
</feature>
<feature type="compositionally biased region" description="Basic residues" evidence="1">
    <location>
        <begin position="51"/>
        <end position="61"/>
    </location>
</feature>
<protein>
    <submittedName>
        <fullName evidence="2">Uncharacterized protein</fullName>
    </submittedName>
</protein>
<feature type="compositionally biased region" description="Basic and acidic residues" evidence="1">
    <location>
        <begin position="85"/>
        <end position="105"/>
    </location>
</feature>
<reference evidence="2 3" key="1">
    <citation type="journal article" date="2016" name="Mol. Biol. Evol.">
        <title>Comparative Genomics of Early-Diverging Mushroom-Forming Fungi Provides Insights into the Origins of Lignocellulose Decay Capabilities.</title>
        <authorList>
            <person name="Nagy L.G."/>
            <person name="Riley R."/>
            <person name="Tritt A."/>
            <person name="Adam C."/>
            <person name="Daum C."/>
            <person name="Floudas D."/>
            <person name="Sun H."/>
            <person name="Yadav J.S."/>
            <person name="Pangilinan J."/>
            <person name="Larsson K.H."/>
            <person name="Matsuura K."/>
            <person name="Barry K."/>
            <person name="Labutti K."/>
            <person name="Kuo R."/>
            <person name="Ohm R.A."/>
            <person name="Bhattacharya S.S."/>
            <person name="Shirouzu T."/>
            <person name="Yoshinaga Y."/>
            <person name="Martin F.M."/>
            <person name="Grigoriev I.V."/>
            <person name="Hibbett D.S."/>
        </authorList>
    </citation>
    <scope>NUCLEOTIDE SEQUENCE [LARGE SCALE GENOMIC DNA]</scope>
    <source>
        <strain evidence="2 3">HHB10207 ss-3</strain>
    </source>
</reference>
<feature type="region of interest" description="Disordered" evidence="1">
    <location>
        <begin position="37"/>
        <end position="121"/>
    </location>
</feature>
<dbReference type="AlphaFoldDB" id="A0A166G7H8"/>
<evidence type="ECO:0000313" key="3">
    <source>
        <dbReference type="Proteomes" id="UP000076798"/>
    </source>
</evidence>
<gene>
    <name evidence="2" type="ORF">SISSUDRAFT_306140</name>
</gene>
<proteinExistence type="predicted"/>
<keyword evidence="3" id="KW-1185">Reference proteome</keyword>
<accession>A0A166G7H8</accession>
<dbReference type="Proteomes" id="UP000076798">
    <property type="component" value="Unassembled WGS sequence"/>
</dbReference>
<sequence length="321" mass="36561">MATMARNPLWDVQPFEESQGAERGRLSVEQLRNYYASQEAREARELDQRSSRRSRWSRKSSAKSIASMTQEIIVSGHGDISPSVKGKERESDSESGPREGKDERPPSPGGPPAWHRKQGDWNSTPPAYYRSYYTIDNPVGPRWYLNHHLLRADARSQLRPPLSHHHPAHPSTQNSLPDPSQPHEPRKRKISATNPNVHLLDGSDPWGTNWHHDSPYDIGLERTPEPTVRFYKITLTFISIHSSSLLECETLSLISRRRQIKYVHPLCLNRHPPLRFWLPLALLLPGSCQNEGKTAYPAAHPLTMNKRLPASPQAVLDCREN</sequence>
<name>A0A166G7H8_9AGAM</name>
<dbReference type="OrthoDB" id="3231532at2759"/>
<dbReference type="EMBL" id="KV428022">
    <property type="protein sequence ID" value="KZT41387.1"/>
    <property type="molecule type" value="Genomic_DNA"/>
</dbReference>
<evidence type="ECO:0000256" key="1">
    <source>
        <dbReference type="SAM" id="MobiDB-lite"/>
    </source>
</evidence>
<evidence type="ECO:0000313" key="2">
    <source>
        <dbReference type="EMBL" id="KZT41387.1"/>
    </source>
</evidence>